<evidence type="ECO:0000313" key="5">
    <source>
        <dbReference type="Proteomes" id="UP000180166"/>
    </source>
</evidence>
<dbReference type="KEGG" id="nsr:NS506_01247"/>
<gene>
    <name evidence="2" type="ORF">NS506_01247</name>
    <name evidence="3" type="ORF">NSK11_contig00010-0031</name>
</gene>
<evidence type="ECO:0000313" key="3">
    <source>
        <dbReference type="EMBL" id="GAP26780.1"/>
    </source>
</evidence>
<dbReference type="Proteomes" id="UP000037179">
    <property type="component" value="Unassembled WGS sequence"/>
</dbReference>
<organism evidence="3 4">
    <name type="scientific">Nocardia seriolae</name>
    <dbReference type="NCBI Taxonomy" id="37332"/>
    <lineage>
        <taxon>Bacteria</taxon>
        <taxon>Bacillati</taxon>
        <taxon>Actinomycetota</taxon>
        <taxon>Actinomycetes</taxon>
        <taxon>Mycobacteriales</taxon>
        <taxon>Nocardiaceae</taxon>
        <taxon>Nocardia</taxon>
    </lineage>
</organism>
<accession>A0A0B8N9I5</accession>
<reference evidence="2 5" key="3">
    <citation type="submission" date="2016-10" db="EMBL/GenBank/DDBJ databases">
        <title>Genome sequence of Nocardia seriolae strain EM150506, isolated from Anguila japonica.</title>
        <authorList>
            <person name="Han H.-J."/>
        </authorList>
    </citation>
    <scope>NUCLEOTIDE SEQUENCE [LARGE SCALE GENOMIC DNA]</scope>
    <source>
        <strain evidence="2 5">EM150506</strain>
    </source>
</reference>
<evidence type="ECO:0000313" key="4">
    <source>
        <dbReference type="Proteomes" id="UP000037179"/>
    </source>
</evidence>
<dbReference type="EMBL" id="CP017839">
    <property type="protein sequence ID" value="APA95320.1"/>
    <property type="molecule type" value="Genomic_DNA"/>
</dbReference>
<keyword evidence="4" id="KW-1185">Reference proteome</keyword>
<dbReference type="EMBL" id="BBYQ01000010">
    <property type="protein sequence ID" value="GAP26780.1"/>
    <property type="molecule type" value="Genomic_DNA"/>
</dbReference>
<dbReference type="Proteomes" id="UP000180166">
    <property type="component" value="Chromosome"/>
</dbReference>
<keyword evidence="1" id="KW-0472">Membrane</keyword>
<reference evidence="3 4" key="2">
    <citation type="journal article" date="2016" name="Genome Announc.">
        <title>Draft Genome Sequence of Erythromycin- and Oxytetracycline-Sensitive Nocardia seriolae Strain U-1 (NBRC 110359).</title>
        <authorList>
            <person name="Imajoh M."/>
            <person name="Sukeda M."/>
            <person name="Shimizu M."/>
            <person name="Yamane J."/>
            <person name="Ohnishi K."/>
            <person name="Oshima S."/>
        </authorList>
    </citation>
    <scope>NUCLEOTIDE SEQUENCE [LARGE SCALE GENOMIC DNA]</scope>
    <source>
        <strain evidence="3 4">U-1</strain>
    </source>
</reference>
<reference evidence="4" key="1">
    <citation type="submission" date="2015-07" db="EMBL/GenBank/DDBJ databases">
        <title>Nocardia seriolae U-1 whole genome shotgun sequence.</title>
        <authorList>
            <person name="Imajoh M."/>
            <person name="Fukumoto Y."/>
            <person name="Sukeda M."/>
            <person name="Yamane J."/>
            <person name="Yamasaki K."/>
            <person name="Shimizu M."/>
            <person name="Ohnishi K."/>
            <person name="Oshima S."/>
        </authorList>
    </citation>
    <scope>NUCLEOTIDE SEQUENCE [LARGE SCALE GENOMIC DNA]</scope>
    <source>
        <strain evidence="4">U-1</strain>
    </source>
</reference>
<dbReference type="AlphaFoldDB" id="A0A0B8N9I5"/>
<protein>
    <submittedName>
        <fullName evidence="3">Uncharacterized protein</fullName>
    </submittedName>
</protein>
<keyword evidence="1" id="KW-0812">Transmembrane</keyword>
<feature type="transmembrane region" description="Helical" evidence="1">
    <location>
        <begin position="6"/>
        <end position="24"/>
    </location>
</feature>
<dbReference type="GeneID" id="93370863"/>
<evidence type="ECO:0000256" key="1">
    <source>
        <dbReference type="SAM" id="Phobius"/>
    </source>
</evidence>
<dbReference type="RefSeq" id="WP_033085603.1">
    <property type="nucleotide sequence ID" value="NZ_AP028458.1"/>
</dbReference>
<proteinExistence type="predicted"/>
<sequence>MAAWQVFTATLATLVIMAIAIMSLHHPHQDPNRLSVDRIRDRINSEHNALALATTDPSSWSHLAPDHPLGVQEAHRTMQQHRRCPVAECARKAAAFRALIDAGRIKPTRMPPALQ</sequence>
<keyword evidence="1" id="KW-1133">Transmembrane helix</keyword>
<name>A0A0B8N9I5_9NOCA</name>
<evidence type="ECO:0000313" key="2">
    <source>
        <dbReference type="EMBL" id="APA95320.1"/>
    </source>
</evidence>
<dbReference type="OrthoDB" id="4556237at2"/>